<dbReference type="EMBL" id="AP012035">
    <property type="protein sequence ID" value="BAJ79681.1"/>
    <property type="molecule type" value="Genomic_DNA"/>
</dbReference>
<comment type="similarity">
    <text evidence="1">Belongs to the UPF0166 family.</text>
</comment>
<gene>
    <name evidence="2" type="ordered locus">ACMV_03340</name>
</gene>
<dbReference type="SUPFAM" id="SSF54913">
    <property type="entry name" value="GlnB-like"/>
    <property type="match status" value="1"/>
</dbReference>
<dbReference type="InterPro" id="IPR003793">
    <property type="entry name" value="UPF0166"/>
</dbReference>
<dbReference type="Proteomes" id="UP000007100">
    <property type="component" value="Chromosome"/>
</dbReference>
<dbReference type="Pfam" id="PF02641">
    <property type="entry name" value="DUF190"/>
    <property type="match status" value="1"/>
</dbReference>
<dbReference type="KEGG" id="amv:ACMV_03340"/>
<accession>F0J2P2</accession>
<organism evidence="2 3">
    <name type="scientific">Acidiphilium multivorum (strain DSM 11245 / JCM 8867 / NBRC 100883 / AIU 301)</name>
    <dbReference type="NCBI Taxonomy" id="926570"/>
    <lineage>
        <taxon>Bacteria</taxon>
        <taxon>Pseudomonadati</taxon>
        <taxon>Pseudomonadota</taxon>
        <taxon>Alphaproteobacteria</taxon>
        <taxon>Acetobacterales</taxon>
        <taxon>Acidocellaceae</taxon>
        <taxon>Acidiphilium</taxon>
    </lineage>
</organism>
<dbReference type="HOGENOM" id="CLU_146749_1_0_5"/>
<dbReference type="PANTHER" id="PTHR35983:SF1">
    <property type="entry name" value="UPF0166 PROTEIN TM_0021"/>
    <property type="match status" value="1"/>
</dbReference>
<evidence type="ECO:0000313" key="3">
    <source>
        <dbReference type="Proteomes" id="UP000007100"/>
    </source>
</evidence>
<sequence length="110" mass="12377">MSDMEEQVTLVRIALSETDHGRRRHLMEDILTRLRDDFDLDGVSVFRGIAGMNGQKIIHAADLLHFDVDLPLMIEFCCAPDTAISVIDSLADLVPDGHIISWPATRHRRA</sequence>
<dbReference type="InterPro" id="IPR011322">
    <property type="entry name" value="N-reg_PII-like_a/b"/>
</dbReference>
<name>F0J2P2_ACIMA</name>
<evidence type="ECO:0000256" key="1">
    <source>
        <dbReference type="ARBA" id="ARBA00010554"/>
    </source>
</evidence>
<dbReference type="AlphaFoldDB" id="F0J2P2"/>
<protein>
    <submittedName>
        <fullName evidence="2">Uncharacterized protein</fullName>
    </submittedName>
</protein>
<evidence type="ECO:0000313" key="2">
    <source>
        <dbReference type="EMBL" id="BAJ79681.1"/>
    </source>
</evidence>
<keyword evidence="3" id="KW-1185">Reference proteome</keyword>
<dbReference type="Gene3D" id="3.30.70.120">
    <property type="match status" value="1"/>
</dbReference>
<proteinExistence type="inferred from homology"/>
<dbReference type="InterPro" id="IPR015867">
    <property type="entry name" value="N-reg_PII/ATP_PRibTrfase_C"/>
</dbReference>
<reference evidence="2 3" key="1">
    <citation type="submission" date="2010-12" db="EMBL/GenBank/DDBJ databases">
        <title>Whole genome sequence of Acidiphilium multivorum AIU301.</title>
        <authorList>
            <person name="Narita-Yamada S."/>
            <person name="Nakamura S."/>
            <person name="Ito N."/>
            <person name="Takarada H."/>
            <person name="Katano Y."/>
            <person name="Nakazawa H."/>
            <person name="Hosoyama A."/>
            <person name="Yamada R."/>
            <person name="Fujita N."/>
        </authorList>
    </citation>
    <scope>NUCLEOTIDE SEQUENCE [LARGE SCALE GENOMIC DNA]</scope>
    <source>
        <strain evidence="3">DSM 11245 / JCM 8867 / AIU301</strain>
    </source>
</reference>
<dbReference type="PANTHER" id="PTHR35983">
    <property type="entry name" value="UPF0166 PROTEIN TM_0021"/>
    <property type="match status" value="1"/>
</dbReference>